<name>A0A8S5RDF7_9VIRU</name>
<accession>A0A8S5RDF7</accession>
<organism evidence="1">
    <name type="scientific">virus sp. ctx9V1</name>
    <dbReference type="NCBI Taxonomy" id="2828001"/>
    <lineage>
        <taxon>Viruses</taxon>
    </lineage>
</organism>
<dbReference type="EMBL" id="BK059093">
    <property type="protein sequence ID" value="DAE29391.1"/>
    <property type="molecule type" value="Genomic_DNA"/>
</dbReference>
<proteinExistence type="predicted"/>
<protein>
    <submittedName>
        <fullName evidence="1">Uncharacterized protein</fullName>
    </submittedName>
</protein>
<reference evidence="1" key="1">
    <citation type="journal article" date="2021" name="Proc. Natl. Acad. Sci. U.S.A.">
        <title>A Catalog of Tens of Thousands of Viruses from Human Metagenomes Reveals Hidden Associations with Chronic Diseases.</title>
        <authorList>
            <person name="Tisza M.J."/>
            <person name="Buck C.B."/>
        </authorList>
    </citation>
    <scope>NUCLEOTIDE SEQUENCE</scope>
    <source>
        <strain evidence="1">Ctx9V1</strain>
    </source>
</reference>
<sequence length="45" mass="5404">MIFQFCFQIYQALLQNIHLHKSLFLFLDSQINNHLQALLILRAFV</sequence>
<evidence type="ECO:0000313" key="1">
    <source>
        <dbReference type="EMBL" id="DAE29391.1"/>
    </source>
</evidence>